<dbReference type="RefSeq" id="WP_230778428.1">
    <property type="nucleotide sequence ID" value="NZ_JAJNCT010000025.1"/>
</dbReference>
<organism evidence="1 2">
    <name type="scientific">Comamonas koreensis</name>
    <dbReference type="NCBI Taxonomy" id="160825"/>
    <lineage>
        <taxon>Bacteria</taxon>
        <taxon>Pseudomonadati</taxon>
        <taxon>Pseudomonadota</taxon>
        <taxon>Betaproteobacteria</taxon>
        <taxon>Burkholderiales</taxon>
        <taxon>Comamonadaceae</taxon>
        <taxon>Comamonas</taxon>
    </lineage>
</organism>
<reference evidence="1 2" key="1">
    <citation type="submission" date="2021-11" db="EMBL/GenBank/DDBJ databases">
        <title>Genome sequence.</title>
        <authorList>
            <person name="Sun Q."/>
        </authorList>
    </citation>
    <scope>NUCLEOTIDE SEQUENCE [LARGE SCALE GENOMIC DNA]</scope>
    <source>
        <strain evidence="1 2">KCTC 12005</strain>
    </source>
</reference>
<keyword evidence="2" id="KW-1185">Reference proteome</keyword>
<dbReference type="EMBL" id="JAJNCT010000025">
    <property type="protein sequence ID" value="MCD2167025.1"/>
    <property type="molecule type" value="Genomic_DNA"/>
</dbReference>
<evidence type="ECO:0000313" key="1">
    <source>
        <dbReference type="EMBL" id="MCD2167025.1"/>
    </source>
</evidence>
<protein>
    <submittedName>
        <fullName evidence="1">Uncharacterized protein</fullName>
    </submittedName>
</protein>
<dbReference type="Proteomes" id="UP001199260">
    <property type="component" value="Unassembled WGS sequence"/>
</dbReference>
<name>A0AAW4Y0X7_9BURK</name>
<proteinExistence type="predicted"/>
<evidence type="ECO:0000313" key="2">
    <source>
        <dbReference type="Proteomes" id="UP001199260"/>
    </source>
</evidence>
<sequence length="84" mass="8386">MSAQAEVKIKGNNDQKVTVKNGAVANMAIGAGATATQNLASNKGNVNIGGNNKQEVSVTNGAVANMAIGAMTKAEQNLASNDGK</sequence>
<accession>A0AAW4Y0X7</accession>
<comment type="caution">
    <text evidence="1">The sequence shown here is derived from an EMBL/GenBank/DDBJ whole genome shotgun (WGS) entry which is preliminary data.</text>
</comment>
<gene>
    <name evidence="1" type="ORF">LPW39_18045</name>
</gene>
<dbReference type="AlphaFoldDB" id="A0AAW4Y0X7"/>